<sequence length="160" mass="17047">MPHRKNGKHRLHALLLILAALVLATGMTRSPKSYLPLTAPSHFDFVDDVLVANKVSAGLAKGRYQAVFEGPEHVYYLGEPKALIMPNGVRVNGGIALPKPGATVGCHLFIQIGDDSQTVRDAGMGAVISALARMEAGRIREFKKDPACAGFIPHIGVVAD</sequence>
<protein>
    <submittedName>
        <fullName evidence="1">Uncharacterized protein</fullName>
    </submittedName>
</protein>
<proteinExistence type="predicted"/>
<dbReference type="OrthoDB" id="9844509at2"/>
<gene>
    <name evidence="1" type="ORF">N800_02765</name>
</gene>
<evidence type="ECO:0000313" key="2">
    <source>
        <dbReference type="Proteomes" id="UP000029998"/>
    </source>
</evidence>
<dbReference type="AlphaFoldDB" id="A0A0A0ENU7"/>
<comment type="caution">
    <text evidence="1">The sequence shown here is derived from an EMBL/GenBank/DDBJ whole genome shotgun (WGS) entry which is preliminary data.</text>
</comment>
<evidence type="ECO:0000313" key="1">
    <source>
        <dbReference type="EMBL" id="KGM51900.1"/>
    </source>
</evidence>
<dbReference type="Proteomes" id="UP000029998">
    <property type="component" value="Unassembled WGS sequence"/>
</dbReference>
<reference evidence="1 2" key="1">
    <citation type="submission" date="2013-08" db="EMBL/GenBank/DDBJ databases">
        <title>Genome sequencing of Lysobacter.</title>
        <authorList>
            <person name="Zhang S."/>
            <person name="Wang G."/>
        </authorList>
    </citation>
    <scope>NUCLEOTIDE SEQUENCE [LARGE SCALE GENOMIC DNA]</scope>
    <source>
        <strain evidence="1 2">GH1-9</strain>
    </source>
</reference>
<accession>A0A0A0ENU7</accession>
<dbReference type="EMBL" id="AVPU01000054">
    <property type="protein sequence ID" value="KGM51900.1"/>
    <property type="molecule type" value="Genomic_DNA"/>
</dbReference>
<organism evidence="1 2">
    <name type="scientific">Lysobacter daejeonensis GH1-9</name>
    <dbReference type="NCBI Taxonomy" id="1385517"/>
    <lineage>
        <taxon>Bacteria</taxon>
        <taxon>Pseudomonadati</taxon>
        <taxon>Pseudomonadota</taxon>
        <taxon>Gammaproteobacteria</taxon>
        <taxon>Lysobacterales</taxon>
        <taxon>Lysobacteraceae</taxon>
        <taxon>Aerolutibacter</taxon>
    </lineage>
</organism>
<dbReference type="STRING" id="1385517.N800_02765"/>
<dbReference type="RefSeq" id="WP_036140366.1">
    <property type="nucleotide sequence ID" value="NZ_AVPU01000054.1"/>
</dbReference>
<keyword evidence="2" id="KW-1185">Reference proteome</keyword>
<name>A0A0A0ENU7_9GAMM</name>